<feature type="non-terminal residue" evidence="2">
    <location>
        <position position="418"/>
    </location>
</feature>
<evidence type="ECO:0000313" key="2">
    <source>
        <dbReference type="EMBL" id="GBM89187.1"/>
    </source>
</evidence>
<dbReference type="EMBL" id="BGPR01267457">
    <property type="protein sequence ID" value="GBM89187.1"/>
    <property type="molecule type" value="Genomic_DNA"/>
</dbReference>
<accession>A0A4Y2JGR1</accession>
<evidence type="ECO:0000313" key="4">
    <source>
        <dbReference type="EMBL" id="GBM89261.1"/>
    </source>
</evidence>
<feature type="non-terminal residue" evidence="2">
    <location>
        <position position="1"/>
    </location>
</feature>
<proteinExistence type="predicted"/>
<organism evidence="2 5">
    <name type="scientific">Araneus ventricosus</name>
    <name type="common">Orbweaver spider</name>
    <name type="synonym">Epeira ventricosa</name>
    <dbReference type="NCBI Taxonomy" id="182803"/>
    <lineage>
        <taxon>Eukaryota</taxon>
        <taxon>Metazoa</taxon>
        <taxon>Ecdysozoa</taxon>
        <taxon>Arthropoda</taxon>
        <taxon>Chelicerata</taxon>
        <taxon>Arachnida</taxon>
        <taxon>Araneae</taxon>
        <taxon>Araneomorphae</taxon>
        <taxon>Entelegynae</taxon>
        <taxon>Araneoidea</taxon>
        <taxon>Araneidae</taxon>
        <taxon>Araneus</taxon>
    </lineage>
</organism>
<reference evidence="2 5" key="1">
    <citation type="journal article" date="2019" name="Sci. Rep.">
        <title>Orb-weaving spider Araneus ventricosus genome elucidates the spidroin gene catalogue.</title>
        <authorList>
            <person name="Kono N."/>
            <person name="Nakamura H."/>
            <person name="Ohtoshi R."/>
            <person name="Moran D.A.P."/>
            <person name="Shinohara A."/>
            <person name="Yoshida Y."/>
            <person name="Fujiwara M."/>
            <person name="Mori M."/>
            <person name="Tomita M."/>
            <person name="Arakawa K."/>
        </authorList>
    </citation>
    <scope>NUCLEOTIDE SEQUENCE [LARGE SCALE GENOMIC DNA]</scope>
</reference>
<gene>
    <name evidence="4" type="ORF">AVEN_128965_1</name>
    <name evidence="1" type="ORF">AVEN_3574_1</name>
    <name evidence="2" type="ORF">AVEN_38753_1</name>
    <name evidence="3" type="ORF">AVEN_60881_1</name>
</gene>
<comment type="caution">
    <text evidence="2">The sequence shown here is derived from an EMBL/GenBank/DDBJ whole genome shotgun (WGS) entry which is preliminary data.</text>
</comment>
<dbReference type="EMBL" id="BGPR01267463">
    <property type="protein sequence ID" value="GBM89202.1"/>
    <property type="molecule type" value="Genomic_DNA"/>
</dbReference>
<dbReference type="OrthoDB" id="7853416at2759"/>
<dbReference type="Proteomes" id="UP000499080">
    <property type="component" value="Unassembled WGS sequence"/>
</dbReference>
<dbReference type="EMBL" id="BGPR01267408">
    <property type="protein sequence ID" value="GBM89058.1"/>
    <property type="molecule type" value="Genomic_DNA"/>
</dbReference>
<name>A0A4Y2JGR1_ARAVE</name>
<evidence type="ECO:0000313" key="5">
    <source>
        <dbReference type="Proteomes" id="UP000499080"/>
    </source>
</evidence>
<protein>
    <submittedName>
        <fullName evidence="2">Uncharacterized protein</fullName>
    </submittedName>
</protein>
<dbReference type="EMBL" id="BGPR01267486">
    <property type="protein sequence ID" value="GBM89261.1"/>
    <property type="molecule type" value="Genomic_DNA"/>
</dbReference>
<keyword evidence="5" id="KW-1185">Reference proteome</keyword>
<dbReference type="AlphaFoldDB" id="A0A4Y2JGR1"/>
<evidence type="ECO:0000313" key="1">
    <source>
        <dbReference type="EMBL" id="GBM89058.1"/>
    </source>
</evidence>
<evidence type="ECO:0000313" key="3">
    <source>
        <dbReference type="EMBL" id="GBM89202.1"/>
    </source>
</evidence>
<sequence>TNADLDLSEEKKLKKRQSKGFYPLKFDSIDIQKKKYKSLRNCLCINKNGLYQFSQEGITREKLLSLLKLSPSLQKEKGKLSNENEKETKEKFLGKLIFAVNQPNKEELSGVIRDEIGKSNVPYSYEELHEIVLRWLESHELISITERKIKELYEDIKNNRSSYQEIQNKDINEEIKFAKSVAGREETPRFDRFLDFLIKGEGKKCLEVLKREGVNLTNMSSILSRAGALAPKAFRDLYDLWFNVEGKKTQYLKTLEKEGTNLANISSILSRAGANAPEAFKDLYDLWFDTEENKKQYLKTLEKEGMNLSNISSILHGAGANAAKAFKDLYDFCFDTEGSRKQCLKTLEENGISLPNMSGILSRAGANAAKAFKDLYDLWFNTQGEKTKYLKTLEEKRIDLINVSSILGGAGANAAKAF</sequence>